<protein>
    <submittedName>
        <fullName evidence="11">Zinc/cadmium resistance protein-like</fullName>
    </submittedName>
</protein>
<keyword evidence="4" id="KW-0862">Zinc</keyword>
<comment type="similarity">
    <text evidence="2">Belongs to the cation diffusion facilitator (CDF) transporter (TC 2.A.4) family. SLC30A subfamily.</text>
</comment>
<evidence type="ECO:0000313" key="10">
    <source>
        <dbReference type="Proteomes" id="UP000694865"/>
    </source>
</evidence>
<evidence type="ECO:0000256" key="4">
    <source>
        <dbReference type="ARBA" id="ARBA00022833"/>
    </source>
</evidence>
<dbReference type="PANTHER" id="PTHR45820:SF4">
    <property type="entry name" value="ZINC TRANSPORTER 63C, ISOFORM F"/>
    <property type="match status" value="1"/>
</dbReference>
<comment type="subcellular location">
    <subcellularLocation>
        <location evidence="1">Membrane</location>
        <topology evidence="1">Multi-pass membrane protein</topology>
    </subcellularLocation>
</comment>
<evidence type="ECO:0000256" key="7">
    <source>
        <dbReference type="SAM" id="MobiDB-lite"/>
    </source>
</evidence>
<reference evidence="11" key="1">
    <citation type="submission" date="2025-08" db="UniProtKB">
        <authorList>
            <consortium name="RefSeq"/>
        </authorList>
    </citation>
    <scope>IDENTIFICATION</scope>
    <source>
        <tissue evidence="11">Testes</tissue>
    </source>
</reference>
<dbReference type="SUPFAM" id="SSF161111">
    <property type="entry name" value="Cation efflux protein transmembrane domain-like"/>
    <property type="match status" value="1"/>
</dbReference>
<dbReference type="Gene3D" id="1.20.1510.10">
    <property type="entry name" value="Cation efflux protein transmembrane domain"/>
    <property type="match status" value="1"/>
</dbReference>
<evidence type="ECO:0000256" key="3">
    <source>
        <dbReference type="ARBA" id="ARBA00022692"/>
    </source>
</evidence>
<evidence type="ECO:0000256" key="2">
    <source>
        <dbReference type="ARBA" id="ARBA00008873"/>
    </source>
</evidence>
<feature type="domain" description="Cation efflux protein transmembrane" evidence="9">
    <location>
        <begin position="3"/>
        <end position="206"/>
    </location>
</feature>
<evidence type="ECO:0000256" key="1">
    <source>
        <dbReference type="ARBA" id="ARBA00004141"/>
    </source>
</evidence>
<name>A0ABM0H042_SACKO</name>
<dbReference type="GeneID" id="100375450"/>
<dbReference type="InterPro" id="IPR058533">
    <property type="entry name" value="Cation_efflux_TM"/>
</dbReference>
<dbReference type="PANTHER" id="PTHR45820">
    <property type="entry name" value="FI23527P1"/>
    <property type="match status" value="1"/>
</dbReference>
<feature type="region of interest" description="Disordered" evidence="7">
    <location>
        <begin position="78"/>
        <end position="103"/>
    </location>
</feature>
<feature type="non-terminal residue" evidence="11">
    <location>
        <position position="206"/>
    </location>
</feature>
<evidence type="ECO:0000256" key="5">
    <source>
        <dbReference type="ARBA" id="ARBA00022989"/>
    </source>
</evidence>
<sequence>IARKTTPRNTFGWVRAEVMGAMINAVFLVALCFTIMVESLKRLLEIEKIDNPKLILVVGTAGLVVNLIGLALFREQGSKPSKKSQSGSSKHGHSDNGSEHGNLEGHSVKVELSGVSSNEPITSIVTLDGVHGDGQKEKDENPKMVSSAQLNMRAVFLHVMGDALGSVIVIVSALIIWFAEGDWRYYVDPAMSLAMVTIILSTTMPL</sequence>
<feature type="transmembrane region" description="Helical" evidence="8">
    <location>
        <begin position="52"/>
        <end position="73"/>
    </location>
</feature>
<feature type="compositionally biased region" description="Basic and acidic residues" evidence="7">
    <location>
        <begin position="92"/>
        <end position="103"/>
    </location>
</feature>
<evidence type="ECO:0000256" key="6">
    <source>
        <dbReference type="ARBA" id="ARBA00023136"/>
    </source>
</evidence>
<gene>
    <name evidence="11" type="primary">LOC100375450</name>
</gene>
<keyword evidence="3 8" id="KW-0812">Transmembrane</keyword>
<organism evidence="10 11">
    <name type="scientific">Saccoglossus kowalevskii</name>
    <name type="common">Acorn worm</name>
    <dbReference type="NCBI Taxonomy" id="10224"/>
    <lineage>
        <taxon>Eukaryota</taxon>
        <taxon>Metazoa</taxon>
        <taxon>Hemichordata</taxon>
        <taxon>Enteropneusta</taxon>
        <taxon>Harrimaniidae</taxon>
        <taxon>Saccoglossus</taxon>
    </lineage>
</organism>
<keyword evidence="10" id="KW-1185">Reference proteome</keyword>
<proteinExistence type="inferred from homology"/>
<evidence type="ECO:0000256" key="8">
    <source>
        <dbReference type="SAM" id="Phobius"/>
    </source>
</evidence>
<dbReference type="Proteomes" id="UP000694865">
    <property type="component" value="Unplaced"/>
</dbReference>
<keyword evidence="6 8" id="KW-0472">Membrane</keyword>
<feature type="non-terminal residue" evidence="11">
    <location>
        <position position="1"/>
    </location>
</feature>
<evidence type="ECO:0000313" key="11">
    <source>
        <dbReference type="RefSeq" id="XP_002741251.2"/>
    </source>
</evidence>
<dbReference type="InterPro" id="IPR002524">
    <property type="entry name" value="Cation_efflux"/>
</dbReference>
<feature type="transmembrane region" description="Helical" evidence="8">
    <location>
        <begin position="154"/>
        <end position="179"/>
    </location>
</feature>
<dbReference type="RefSeq" id="XP_002741251.2">
    <property type="nucleotide sequence ID" value="XM_002741205.2"/>
</dbReference>
<dbReference type="NCBIfam" id="TIGR01297">
    <property type="entry name" value="CDF"/>
    <property type="match status" value="1"/>
</dbReference>
<evidence type="ECO:0000259" key="9">
    <source>
        <dbReference type="Pfam" id="PF01545"/>
    </source>
</evidence>
<dbReference type="InterPro" id="IPR027469">
    <property type="entry name" value="Cation_efflux_TMD_sf"/>
</dbReference>
<dbReference type="Pfam" id="PF01545">
    <property type="entry name" value="Cation_efflux"/>
    <property type="match status" value="1"/>
</dbReference>
<accession>A0ABM0H042</accession>
<keyword evidence="5 8" id="KW-1133">Transmembrane helix</keyword>
<feature type="transmembrane region" description="Helical" evidence="8">
    <location>
        <begin position="21"/>
        <end position="40"/>
    </location>
</feature>